<reference evidence="2" key="1">
    <citation type="submission" date="2022-11" db="EMBL/GenBank/DDBJ databases">
        <authorList>
            <person name="Hyden B.L."/>
            <person name="Feng K."/>
            <person name="Yates T."/>
            <person name="Jawdy S."/>
            <person name="Smart L.B."/>
            <person name="Muchero W."/>
        </authorList>
    </citation>
    <scope>NUCLEOTIDE SEQUENCE</scope>
    <source>
        <tissue evidence="2">Shoot tip</tissue>
    </source>
</reference>
<dbReference type="EMBL" id="JAPFFM010000009">
    <property type="protein sequence ID" value="KAJ6745440.1"/>
    <property type="molecule type" value="Genomic_DNA"/>
</dbReference>
<gene>
    <name evidence="2" type="ORF">OIU74_028174</name>
</gene>
<comment type="caution">
    <text evidence="2">The sequence shown here is derived from an EMBL/GenBank/DDBJ whole genome shotgun (WGS) entry which is preliminary data.</text>
</comment>
<feature type="region of interest" description="Disordered" evidence="1">
    <location>
        <begin position="1"/>
        <end position="24"/>
    </location>
</feature>
<keyword evidence="3" id="KW-1185">Reference proteome</keyword>
<organism evidence="2 3">
    <name type="scientific">Salix koriyanagi</name>
    <dbReference type="NCBI Taxonomy" id="2511006"/>
    <lineage>
        <taxon>Eukaryota</taxon>
        <taxon>Viridiplantae</taxon>
        <taxon>Streptophyta</taxon>
        <taxon>Embryophyta</taxon>
        <taxon>Tracheophyta</taxon>
        <taxon>Spermatophyta</taxon>
        <taxon>Magnoliopsida</taxon>
        <taxon>eudicotyledons</taxon>
        <taxon>Gunneridae</taxon>
        <taxon>Pentapetalae</taxon>
        <taxon>rosids</taxon>
        <taxon>fabids</taxon>
        <taxon>Malpighiales</taxon>
        <taxon>Salicaceae</taxon>
        <taxon>Saliceae</taxon>
        <taxon>Salix</taxon>
    </lineage>
</organism>
<proteinExistence type="predicted"/>
<dbReference type="Proteomes" id="UP001151752">
    <property type="component" value="Chromosome 6"/>
</dbReference>
<sequence length="24" mass="2963">MKVKKKKKIQRLRKDSQLTHRKSP</sequence>
<evidence type="ECO:0000313" key="3">
    <source>
        <dbReference type="Proteomes" id="UP001151752"/>
    </source>
</evidence>
<accession>A0A9Q0ZSK8</accession>
<evidence type="ECO:0000313" key="2">
    <source>
        <dbReference type="EMBL" id="KAJ6745440.1"/>
    </source>
</evidence>
<protein>
    <submittedName>
        <fullName evidence="2">Uncharacterized protein</fullName>
    </submittedName>
</protein>
<reference evidence="2" key="2">
    <citation type="journal article" date="2023" name="Int. J. Mol. Sci.">
        <title>De Novo Assembly and Annotation of 11 Diverse Shrub Willow (Salix) Genomes Reveals Novel Gene Organization in Sex-Linked Regions.</title>
        <authorList>
            <person name="Hyden B."/>
            <person name="Feng K."/>
            <person name="Yates T.B."/>
            <person name="Jawdy S."/>
            <person name="Cereghino C."/>
            <person name="Smart L.B."/>
            <person name="Muchero W."/>
        </authorList>
    </citation>
    <scope>NUCLEOTIDE SEQUENCE</scope>
    <source>
        <tissue evidence="2">Shoot tip</tissue>
    </source>
</reference>
<name>A0A9Q0ZSK8_9ROSI</name>
<dbReference type="AlphaFoldDB" id="A0A9Q0ZSK8"/>
<feature type="compositionally biased region" description="Basic residues" evidence="1">
    <location>
        <begin position="1"/>
        <end position="11"/>
    </location>
</feature>
<evidence type="ECO:0000256" key="1">
    <source>
        <dbReference type="SAM" id="MobiDB-lite"/>
    </source>
</evidence>